<gene>
    <name evidence="2" type="ORF">LCGC14_0793070</name>
</gene>
<dbReference type="Pfam" id="PF13392">
    <property type="entry name" value="HNH_3"/>
    <property type="match status" value="1"/>
</dbReference>
<organism evidence="2">
    <name type="scientific">marine sediment metagenome</name>
    <dbReference type="NCBI Taxonomy" id="412755"/>
    <lineage>
        <taxon>unclassified sequences</taxon>
        <taxon>metagenomes</taxon>
        <taxon>ecological metagenomes</taxon>
    </lineage>
</organism>
<dbReference type="Gene3D" id="3.90.75.10">
    <property type="entry name" value="Homing Intron 3 (I-ppo) Encoded Endonuclease, Chain A"/>
    <property type="match status" value="1"/>
</dbReference>
<dbReference type="EMBL" id="LAZR01002100">
    <property type="protein sequence ID" value="KKN34512.1"/>
    <property type="molecule type" value="Genomic_DNA"/>
</dbReference>
<dbReference type="InterPro" id="IPR044925">
    <property type="entry name" value="His-Me_finger_sf"/>
</dbReference>
<evidence type="ECO:0000313" key="2">
    <source>
        <dbReference type="EMBL" id="KKN34512.1"/>
    </source>
</evidence>
<evidence type="ECO:0000259" key="1">
    <source>
        <dbReference type="Pfam" id="PF13392"/>
    </source>
</evidence>
<dbReference type="InterPro" id="IPR003615">
    <property type="entry name" value="HNH_nuc"/>
</dbReference>
<protein>
    <recommendedName>
        <fullName evidence="1">HNH nuclease domain-containing protein</fullName>
    </recommendedName>
</protein>
<dbReference type="SUPFAM" id="SSF54060">
    <property type="entry name" value="His-Me finger endonucleases"/>
    <property type="match status" value="1"/>
</dbReference>
<comment type="caution">
    <text evidence="2">The sequence shown here is derived from an EMBL/GenBank/DDBJ whole genome shotgun (WGS) entry which is preliminary data.</text>
</comment>
<dbReference type="GO" id="GO:0004519">
    <property type="term" value="F:endonuclease activity"/>
    <property type="evidence" value="ECO:0007669"/>
    <property type="project" value="InterPro"/>
</dbReference>
<name>A0A0F9QBV0_9ZZZZ</name>
<dbReference type="AlphaFoldDB" id="A0A0F9QBV0"/>
<proteinExistence type="predicted"/>
<feature type="domain" description="HNH nuclease" evidence="1">
    <location>
        <begin position="90"/>
        <end position="133"/>
    </location>
</feature>
<accession>A0A0F9QBV0</accession>
<dbReference type="InterPro" id="IPR044930">
    <property type="entry name" value="Homing_endonuclease_His-Me"/>
</dbReference>
<reference evidence="2" key="1">
    <citation type="journal article" date="2015" name="Nature">
        <title>Complex archaea that bridge the gap between prokaryotes and eukaryotes.</title>
        <authorList>
            <person name="Spang A."/>
            <person name="Saw J.H."/>
            <person name="Jorgensen S.L."/>
            <person name="Zaremba-Niedzwiedzka K."/>
            <person name="Martijn J."/>
            <person name="Lind A.E."/>
            <person name="van Eijk R."/>
            <person name="Schleper C."/>
            <person name="Guy L."/>
            <person name="Ettema T.J."/>
        </authorList>
    </citation>
    <scope>NUCLEOTIDE SEQUENCE</scope>
</reference>
<sequence>MVVSILDRGRDAVNVRPPDTERLVSMLTQSTTFGDARLPARFWDKVRIGAIPDYRPDLDPCWEWTGAIGFWGYGNFGNGRRNDGRCKTVRAHRWAYEHLVGPIPQGLELDHLCRNHACVNYLHIEAVTRRENLLRGDTFAAVNARKTHCLRGHPFNDENTYHRSDRRGRQCRICKSEASSREYYRHQMRRRRR</sequence>